<dbReference type="EC" id="2.3.1.-" evidence="2"/>
<evidence type="ECO:0000313" key="2">
    <source>
        <dbReference type="EMBL" id="MDG3007960.1"/>
    </source>
</evidence>
<dbReference type="InterPro" id="IPR000182">
    <property type="entry name" value="GNAT_dom"/>
</dbReference>
<dbReference type="Pfam" id="PF13673">
    <property type="entry name" value="Acetyltransf_10"/>
    <property type="match status" value="1"/>
</dbReference>
<sequence length="142" mass="15768">MTLTYQRETYPDLGPDEFVDVLVRSTLAERRPINRPEAIRGMLENADVILTAREDGRLVGVSRALTDFQFCTYLSDLAVDVAFQGRGIGRELIRLTHEAAGRHTTLILLAAPKARTYYPHVGLDPHDSCWVIPPGPRPEAAG</sequence>
<keyword evidence="2" id="KW-0808">Transferase</keyword>
<feature type="domain" description="N-acetyltransferase" evidence="1">
    <location>
        <begin position="8"/>
        <end position="142"/>
    </location>
</feature>
<dbReference type="Proteomes" id="UP001216907">
    <property type="component" value="Unassembled WGS sequence"/>
</dbReference>
<proteinExistence type="predicted"/>
<dbReference type="PANTHER" id="PTHR43233">
    <property type="entry name" value="FAMILY N-ACETYLTRANSFERASE, PUTATIVE (AFU_ORTHOLOGUE AFUA_6G03350)-RELATED"/>
    <property type="match status" value="1"/>
</dbReference>
<keyword evidence="2" id="KW-0012">Acyltransferase</keyword>
<dbReference type="PANTHER" id="PTHR43233:SF1">
    <property type="entry name" value="FAMILY N-ACETYLTRANSFERASE, PUTATIVE (AFU_ORTHOLOGUE AFUA_6G03350)-RELATED"/>
    <property type="match status" value="1"/>
</dbReference>
<protein>
    <submittedName>
        <fullName evidence="2">GNAT family N-acetyltransferase</fullName>
        <ecNumber evidence="2">2.3.1.-</ecNumber>
    </submittedName>
</protein>
<comment type="caution">
    <text evidence="2">The sequence shown here is derived from an EMBL/GenBank/DDBJ whole genome shotgun (WGS) entry which is preliminary data.</text>
</comment>
<evidence type="ECO:0000259" key="1">
    <source>
        <dbReference type="PROSITE" id="PS51186"/>
    </source>
</evidence>
<reference evidence="2 3" key="1">
    <citation type="submission" date="2023-03" db="EMBL/GenBank/DDBJ databases">
        <title>Paludisphaera mucosa sp. nov. a novel planctomycete from northern fen.</title>
        <authorList>
            <person name="Ivanova A."/>
        </authorList>
    </citation>
    <scope>NUCLEOTIDE SEQUENCE [LARGE SCALE GENOMIC DNA]</scope>
    <source>
        <strain evidence="2 3">Pla2</strain>
    </source>
</reference>
<gene>
    <name evidence="2" type="ORF">PZE19_29705</name>
</gene>
<dbReference type="RefSeq" id="WP_277864228.1">
    <property type="nucleotide sequence ID" value="NZ_JARRAG010000002.1"/>
</dbReference>
<dbReference type="InterPro" id="IPR016181">
    <property type="entry name" value="Acyl_CoA_acyltransferase"/>
</dbReference>
<name>A0ABT6FKN9_9BACT</name>
<keyword evidence="3" id="KW-1185">Reference proteome</keyword>
<dbReference type="InterPro" id="IPR053144">
    <property type="entry name" value="Acetyltransferase_Butenolide"/>
</dbReference>
<dbReference type="EMBL" id="JARRAG010000002">
    <property type="protein sequence ID" value="MDG3007960.1"/>
    <property type="molecule type" value="Genomic_DNA"/>
</dbReference>
<dbReference type="CDD" id="cd04301">
    <property type="entry name" value="NAT_SF"/>
    <property type="match status" value="1"/>
</dbReference>
<evidence type="ECO:0000313" key="3">
    <source>
        <dbReference type="Proteomes" id="UP001216907"/>
    </source>
</evidence>
<dbReference type="GO" id="GO:0016746">
    <property type="term" value="F:acyltransferase activity"/>
    <property type="evidence" value="ECO:0007669"/>
    <property type="project" value="UniProtKB-KW"/>
</dbReference>
<dbReference type="Gene3D" id="3.40.630.30">
    <property type="match status" value="1"/>
</dbReference>
<dbReference type="PROSITE" id="PS51186">
    <property type="entry name" value="GNAT"/>
    <property type="match status" value="1"/>
</dbReference>
<accession>A0ABT6FKN9</accession>
<dbReference type="SUPFAM" id="SSF55729">
    <property type="entry name" value="Acyl-CoA N-acyltransferases (Nat)"/>
    <property type="match status" value="1"/>
</dbReference>
<organism evidence="2 3">
    <name type="scientific">Paludisphaera mucosa</name>
    <dbReference type="NCBI Taxonomy" id="3030827"/>
    <lineage>
        <taxon>Bacteria</taxon>
        <taxon>Pseudomonadati</taxon>
        <taxon>Planctomycetota</taxon>
        <taxon>Planctomycetia</taxon>
        <taxon>Isosphaerales</taxon>
        <taxon>Isosphaeraceae</taxon>
        <taxon>Paludisphaera</taxon>
    </lineage>
</organism>